<gene>
    <name evidence="4" type="primary">bamE</name>
    <name evidence="7" type="ORF">SAMN05216210_0218</name>
</gene>
<keyword evidence="8" id="KW-1185">Reference proteome</keyword>
<evidence type="ECO:0000256" key="4">
    <source>
        <dbReference type="HAMAP-Rule" id="MF_00925"/>
    </source>
</evidence>
<dbReference type="GO" id="GO:1990063">
    <property type="term" value="C:Bam protein complex"/>
    <property type="evidence" value="ECO:0007669"/>
    <property type="project" value="TreeGrafter"/>
</dbReference>
<dbReference type="AlphaFoldDB" id="A0A1H2E1F8"/>
<keyword evidence="4" id="KW-0564">Palmitate</keyword>
<dbReference type="Proteomes" id="UP000243924">
    <property type="component" value="Chromosome I"/>
</dbReference>
<dbReference type="GO" id="GO:0051205">
    <property type="term" value="P:protein insertion into membrane"/>
    <property type="evidence" value="ECO:0007669"/>
    <property type="project" value="UniProtKB-UniRule"/>
</dbReference>
<dbReference type="PANTHER" id="PTHR37482">
    <property type="entry name" value="OUTER MEMBRANE PROTEIN ASSEMBLY FACTOR BAME"/>
    <property type="match status" value="1"/>
</dbReference>
<evidence type="ECO:0000313" key="8">
    <source>
        <dbReference type="Proteomes" id="UP000243924"/>
    </source>
</evidence>
<keyword evidence="1 4" id="KW-0732">Signal</keyword>
<name>A0A1H2E1F8_9GAMM</name>
<dbReference type="PANTHER" id="PTHR37482:SF1">
    <property type="entry name" value="OUTER MEMBRANE PROTEIN ASSEMBLY FACTOR BAME"/>
    <property type="match status" value="1"/>
</dbReference>
<keyword evidence="3 4" id="KW-0998">Cell outer membrane</keyword>
<sequence>MPNCLNRFLCIFVCAGTLLLAGCGFPGVYKLDIQQGNVVTQDMVDQLRPGMTTSQVRFIMGTPLITDTFHENRWDYLYSMTPGHRERVQERISLVFEDDRLVALSGDFTPGTSRDEAIMGNAAPQQDSTDTDLGAPLGTGE</sequence>
<dbReference type="EMBL" id="LT629787">
    <property type="protein sequence ID" value="SDT88923.1"/>
    <property type="molecule type" value="Genomic_DNA"/>
</dbReference>
<dbReference type="HAMAP" id="MF_00925">
    <property type="entry name" value="OM_assembly_BamE"/>
    <property type="match status" value="1"/>
</dbReference>
<evidence type="ECO:0000313" key="7">
    <source>
        <dbReference type="EMBL" id="SDT88923.1"/>
    </source>
</evidence>
<evidence type="ECO:0000256" key="1">
    <source>
        <dbReference type="ARBA" id="ARBA00022729"/>
    </source>
</evidence>
<dbReference type="PROSITE" id="PS51257">
    <property type="entry name" value="PROKAR_LIPOPROTEIN"/>
    <property type="match status" value="1"/>
</dbReference>
<dbReference type="InterPro" id="IPR007450">
    <property type="entry name" value="BamE_dom"/>
</dbReference>
<comment type="function">
    <text evidence="4">Part of the outer membrane protein assembly complex, which is involved in assembly and insertion of beta-barrel proteins into the outer membrane.</text>
</comment>
<dbReference type="InterPro" id="IPR037873">
    <property type="entry name" value="BamE-like"/>
</dbReference>
<comment type="similarity">
    <text evidence="4">Belongs to the BamE family.</text>
</comment>
<dbReference type="GO" id="GO:0043165">
    <property type="term" value="P:Gram-negative-bacterium-type cell outer membrane assembly"/>
    <property type="evidence" value="ECO:0007669"/>
    <property type="project" value="UniProtKB-UniRule"/>
</dbReference>
<dbReference type="GO" id="GO:0030674">
    <property type="term" value="F:protein-macromolecule adaptor activity"/>
    <property type="evidence" value="ECO:0007669"/>
    <property type="project" value="TreeGrafter"/>
</dbReference>
<protein>
    <recommendedName>
        <fullName evidence="4">Outer membrane protein assembly factor BamE</fullName>
    </recommendedName>
</protein>
<dbReference type="OrthoDB" id="9808250at2"/>
<reference evidence="8" key="1">
    <citation type="submission" date="2016-10" db="EMBL/GenBank/DDBJ databases">
        <authorList>
            <person name="Varghese N."/>
            <person name="Submissions S."/>
        </authorList>
    </citation>
    <scope>NUCLEOTIDE SEQUENCE [LARGE SCALE GENOMIC DNA]</scope>
    <source>
        <strain evidence="8">CECT 8338</strain>
    </source>
</reference>
<evidence type="ECO:0000256" key="2">
    <source>
        <dbReference type="ARBA" id="ARBA00023136"/>
    </source>
</evidence>
<keyword evidence="2 4" id="KW-0472">Membrane</keyword>
<evidence type="ECO:0000256" key="3">
    <source>
        <dbReference type="ARBA" id="ARBA00023237"/>
    </source>
</evidence>
<evidence type="ECO:0000259" key="6">
    <source>
        <dbReference type="Pfam" id="PF04355"/>
    </source>
</evidence>
<evidence type="ECO:0000256" key="5">
    <source>
        <dbReference type="SAM" id="MobiDB-lite"/>
    </source>
</evidence>
<keyword evidence="4" id="KW-0449">Lipoprotein</keyword>
<comment type="subcellular location">
    <subcellularLocation>
        <location evidence="4">Cell outer membrane</location>
        <topology evidence="4">Lipid-anchor</topology>
    </subcellularLocation>
</comment>
<feature type="domain" description="Outer membrane protein assembly factor BamE" evidence="6">
    <location>
        <begin position="36"/>
        <end position="103"/>
    </location>
</feature>
<dbReference type="Gene3D" id="3.30.1450.10">
    <property type="match status" value="1"/>
</dbReference>
<dbReference type="Pfam" id="PF04355">
    <property type="entry name" value="BamE"/>
    <property type="match status" value="1"/>
</dbReference>
<proteinExistence type="inferred from homology"/>
<dbReference type="InterPro" id="IPR026592">
    <property type="entry name" value="BamE"/>
</dbReference>
<feature type="region of interest" description="Disordered" evidence="5">
    <location>
        <begin position="107"/>
        <end position="141"/>
    </location>
</feature>
<accession>A0A1H2E1F8</accession>
<organism evidence="7 8">
    <name type="scientific">Halopseudomonas salegens</name>
    <dbReference type="NCBI Taxonomy" id="1434072"/>
    <lineage>
        <taxon>Bacteria</taxon>
        <taxon>Pseudomonadati</taxon>
        <taxon>Pseudomonadota</taxon>
        <taxon>Gammaproteobacteria</taxon>
        <taxon>Pseudomonadales</taxon>
        <taxon>Pseudomonadaceae</taxon>
        <taxon>Halopseudomonas</taxon>
    </lineage>
</organism>
<dbReference type="STRING" id="1434072.SAMN05216210_0218"/>
<comment type="subunit">
    <text evidence="4">Part of the Bam complex.</text>
</comment>